<dbReference type="Proteomes" id="UP000294914">
    <property type="component" value="Unassembled WGS sequence"/>
</dbReference>
<gene>
    <name evidence="1" type="ORF">EDC23_2634</name>
</gene>
<evidence type="ECO:0008006" key="3">
    <source>
        <dbReference type="Google" id="ProtNLM"/>
    </source>
</evidence>
<dbReference type="AlphaFoldDB" id="A0A4R8IG64"/>
<name>A0A4R8IG64_9GAMM</name>
<dbReference type="EMBL" id="SOQX01000009">
    <property type="protein sequence ID" value="TDX98152.1"/>
    <property type="molecule type" value="Genomic_DNA"/>
</dbReference>
<protein>
    <recommendedName>
        <fullName evidence="3">Lipoprotein</fullName>
    </recommendedName>
</protein>
<reference evidence="1 2" key="1">
    <citation type="submission" date="2019-03" db="EMBL/GenBank/DDBJ databases">
        <title>Genomic Encyclopedia of Type Strains, Phase IV (KMG-IV): sequencing the most valuable type-strain genomes for metagenomic binning, comparative biology and taxonomic classification.</title>
        <authorList>
            <person name="Goeker M."/>
        </authorList>
    </citation>
    <scope>NUCLEOTIDE SEQUENCE [LARGE SCALE GENOMIC DNA]</scope>
    <source>
        <strain evidence="1 2">DSM 16326</strain>
    </source>
</reference>
<evidence type="ECO:0000313" key="2">
    <source>
        <dbReference type="Proteomes" id="UP000294914"/>
    </source>
</evidence>
<organism evidence="1 2">
    <name type="scientific">Thiohalophilus thiocyanatoxydans</name>
    <dbReference type="NCBI Taxonomy" id="381308"/>
    <lineage>
        <taxon>Bacteria</taxon>
        <taxon>Pseudomonadati</taxon>
        <taxon>Pseudomonadota</taxon>
        <taxon>Gammaproteobacteria</taxon>
        <taxon>Thiohalomonadales</taxon>
        <taxon>Thiohalophilaceae</taxon>
        <taxon>Thiohalophilus</taxon>
    </lineage>
</organism>
<dbReference type="OrthoDB" id="7057085at2"/>
<evidence type="ECO:0000313" key="1">
    <source>
        <dbReference type="EMBL" id="TDX98152.1"/>
    </source>
</evidence>
<dbReference type="PROSITE" id="PS51257">
    <property type="entry name" value="PROKAR_LIPOPROTEIN"/>
    <property type="match status" value="1"/>
</dbReference>
<sequence>MARVVFFLILLISLSGCEQQEVPAEQIYPWQIELLPDGGSRVFGIEFNRTTLAEARKILGSHHDEGLFENRDGSMSLEIYFNEVTLGGISGKFILTLDADEAQLQALKERAGNSRTVDSGARRYRPSSADRELLYEMTISGLGYIPYVNLDEEMVHQRFGEPAEIMRIGEDKRHFLYPDKGLDLLLDGEGKELLQYVAPRDFERLQLPLLRQFDS</sequence>
<dbReference type="RefSeq" id="WP_134085177.1">
    <property type="nucleotide sequence ID" value="NZ_SOQX01000009.1"/>
</dbReference>
<comment type="caution">
    <text evidence="1">The sequence shown here is derived from an EMBL/GenBank/DDBJ whole genome shotgun (WGS) entry which is preliminary data.</text>
</comment>
<proteinExistence type="predicted"/>
<accession>A0A4R8IG64</accession>
<keyword evidence="2" id="KW-1185">Reference proteome</keyword>